<dbReference type="PANTHER" id="PTHR46481">
    <property type="entry name" value="ZINC FINGER BED DOMAIN-CONTAINING PROTEIN 4"/>
    <property type="match status" value="1"/>
</dbReference>
<sequence length="348" mass="39950">MVGKLSNISDIAITTDFWSDKKCKSYLVLTGHFITDDFKSTSMILQFSSFDKRHFSDLIGKEIEKQLTDLNIFHKITTITCDNAPNMLGLFQHLSRADIQHIPCMAHLLHLIVCNGLGIWETTQNYCNEDSIESINNKNEDDFDERLSQSVRTMDIRDVDSIQVQPDNENQPTKEEEETESGDEIIDEEAVPDDKEESELITSNSTDANDVETDEIEDNFQVGLITSEDDDQEEVATTTKREVGRALQNLIIEFNNTNESKINRSLQLDVKSRWNSTHYMLEAFVIFRPIIDSLFKNIRKMNLSKKQTNSLLKLEISNTCWDVVEQLLKVLEPFRNAIEHISGTQYPT</sequence>
<organism evidence="7 8">
    <name type="scientific">Rotaria magnacalcarata</name>
    <dbReference type="NCBI Taxonomy" id="392030"/>
    <lineage>
        <taxon>Eukaryota</taxon>
        <taxon>Metazoa</taxon>
        <taxon>Spiralia</taxon>
        <taxon>Gnathifera</taxon>
        <taxon>Rotifera</taxon>
        <taxon>Eurotatoria</taxon>
        <taxon>Bdelloidea</taxon>
        <taxon>Philodinida</taxon>
        <taxon>Philodinidae</taxon>
        <taxon>Rotaria</taxon>
    </lineage>
</organism>
<comment type="subcellular location">
    <subcellularLocation>
        <location evidence="1">Nucleus</location>
    </subcellularLocation>
</comment>
<gene>
    <name evidence="7" type="ORF">BYL167_LOCUS41369</name>
</gene>
<keyword evidence="4" id="KW-0862">Zinc</keyword>
<dbReference type="SUPFAM" id="SSF53098">
    <property type="entry name" value="Ribonuclease H-like"/>
    <property type="match status" value="1"/>
</dbReference>
<evidence type="ECO:0000313" key="7">
    <source>
        <dbReference type="EMBL" id="CAF4631039.1"/>
    </source>
</evidence>
<dbReference type="Proteomes" id="UP000681967">
    <property type="component" value="Unassembled WGS sequence"/>
</dbReference>
<evidence type="ECO:0000256" key="1">
    <source>
        <dbReference type="ARBA" id="ARBA00004123"/>
    </source>
</evidence>
<dbReference type="PANTHER" id="PTHR46481:SF10">
    <property type="entry name" value="ZINC FINGER BED DOMAIN-CONTAINING PROTEIN 39"/>
    <property type="match status" value="1"/>
</dbReference>
<protein>
    <submittedName>
        <fullName evidence="7">Uncharacterized protein</fullName>
    </submittedName>
</protein>
<accession>A0A8S2ZG59</accession>
<evidence type="ECO:0000256" key="6">
    <source>
        <dbReference type="SAM" id="MobiDB-lite"/>
    </source>
</evidence>
<dbReference type="EMBL" id="CAJOBH010104809">
    <property type="protein sequence ID" value="CAF4631039.1"/>
    <property type="molecule type" value="Genomic_DNA"/>
</dbReference>
<feature type="region of interest" description="Disordered" evidence="6">
    <location>
        <begin position="154"/>
        <end position="211"/>
    </location>
</feature>
<keyword evidence="3" id="KW-0863">Zinc-finger</keyword>
<evidence type="ECO:0000313" key="8">
    <source>
        <dbReference type="Proteomes" id="UP000681967"/>
    </source>
</evidence>
<proteinExistence type="predicted"/>
<dbReference type="InterPro" id="IPR012337">
    <property type="entry name" value="RNaseH-like_sf"/>
</dbReference>
<comment type="caution">
    <text evidence="7">The sequence shown here is derived from an EMBL/GenBank/DDBJ whole genome shotgun (WGS) entry which is preliminary data.</text>
</comment>
<keyword evidence="5" id="KW-0539">Nucleus</keyword>
<dbReference type="InterPro" id="IPR052035">
    <property type="entry name" value="ZnF_BED_domain_contain"/>
</dbReference>
<feature type="compositionally biased region" description="Acidic residues" evidence="6">
    <location>
        <begin position="175"/>
        <end position="199"/>
    </location>
</feature>
<dbReference type="AlphaFoldDB" id="A0A8S2ZG59"/>
<feature type="compositionally biased region" description="Polar residues" evidence="6">
    <location>
        <begin position="162"/>
        <end position="171"/>
    </location>
</feature>
<evidence type="ECO:0000256" key="2">
    <source>
        <dbReference type="ARBA" id="ARBA00022723"/>
    </source>
</evidence>
<keyword evidence="2" id="KW-0479">Metal-binding</keyword>
<name>A0A8S2ZG59_9BILA</name>
<evidence type="ECO:0000256" key="5">
    <source>
        <dbReference type="ARBA" id="ARBA00023242"/>
    </source>
</evidence>
<feature type="non-terminal residue" evidence="7">
    <location>
        <position position="1"/>
    </location>
</feature>
<dbReference type="GO" id="GO:0008270">
    <property type="term" value="F:zinc ion binding"/>
    <property type="evidence" value="ECO:0007669"/>
    <property type="project" value="UniProtKB-KW"/>
</dbReference>
<dbReference type="GO" id="GO:0005634">
    <property type="term" value="C:nucleus"/>
    <property type="evidence" value="ECO:0007669"/>
    <property type="project" value="UniProtKB-SubCell"/>
</dbReference>
<reference evidence="7" key="1">
    <citation type="submission" date="2021-02" db="EMBL/GenBank/DDBJ databases">
        <authorList>
            <person name="Nowell W R."/>
        </authorList>
    </citation>
    <scope>NUCLEOTIDE SEQUENCE</scope>
</reference>
<evidence type="ECO:0000256" key="3">
    <source>
        <dbReference type="ARBA" id="ARBA00022771"/>
    </source>
</evidence>
<evidence type="ECO:0000256" key="4">
    <source>
        <dbReference type="ARBA" id="ARBA00022833"/>
    </source>
</evidence>